<feature type="non-terminal residue" evidence="5">
    <location>
        <position position="1"/>
    </location>
</feature>
<keyword evidence="3" id="KW-0732">Signal</keyword>
<keyword evidence="7" id="KW-1185">Reference proteome</keyword>
<dbReference type="PANTHER" id="PTHR33236">
    <property type="entry name" value="INTRAFLAGELLAR TRANSPORT PROTEIN 122 FAMILY PROTEIN-RELATED"/>
    <property type="match status" value="1"/>
</dbReference>
<proteinExistence type="predicted"/>
<feature type="domain" description="CUB" evidence="4">
    <location>
        <begin position="228"/>
        <end position="396"/>
    </location>
</feature>
<feature type="chain" id="PRO_5010971622" description="CUB domain-containing protein" evidence="3">
    <location>
        <begin position="23"/>
        <end position="403"/>
    </location>
</feature>
<dbReference type="Proteomes" id="UP000019118">
    <property type="component" value="Unassembled WGS sequence"/>
</dbReference>
<dbReference type="OMA" id="IQYNACP"/>
<dbReference type="PANTHER" id="PTHR33236:SF6">
    <property type="entry name" value="CUB DOMAIN-CONTAINING PROTEIN"/>
    <property type="match status" value="1"/>
</dbReference>
<dbReference type="InterPro" id="IPR058698">
    <property type="entry name" value="CUB_metazoa"/>
</dbReference>
<evidence type="ECO:0000259" key="4">
    <source>
        <dbReference type="PROSITE" id="PS01180"/>
    </source>
</evidence>
<accession>N6STG9</accession>
<dbReference type="EnsemblMetazoa" id="XM_019915351.1">
    <property type="protein sequence ID" value="XP_019770910.1"/>
    <property type="gene ID" value="LOC109544925"/>
</dbReference>
<evidence type="ECO:0000313" key="5">
    <source>
        <dbReference type="EMBL" id="ENN70979.1"/>
    </source>
</evidence>
<sequence length="403" mass="44209">MNWTGFYQICICGAFCLAGIRGETWMQNGENNYPRQKAKGVENSFSRMGRFLSLFTFVQFDNQACTGSNGENGTCVSQTDCQRKGGTSIGNCASGYGVCCSMTVKCGGIVRENGTFFVNEGYPDLYNGVGSCQVTLMKINPVVCQFRLDFDVMNIMGPETINHICINDQFIVSGGNPSAPAICGRNDGNHLYIAVEKGPSASPVSLNVVTTGDSFQRSWKIRITQIPCSSEVKAENGCLQYFTGVSGQIKSFNYDLTTGRQLSNQDYTICVRAERNFCGIQYTQCVDNVNTRYQSFTLSGNSNQAVPSMVGSTGNTNFCPNDYLIIPMATNVDRVVQSRSPTVDRICGGTFSADVTQTPTTVLSTVRPFLLFFHTDSTENPMDQENKGFCLNYVQQPCTNRLQ</sequence>
<dbReference type="InterPro" id="IPR035914">
    <property type="entry name" value="Sperma_CUB_dom_sf"/>
</dbReference>
<feature type="domain" description="CUB" evidence="4">
    <location>
        <begin position="106"/>
        <end position="226"/>
    </location>
</feature>
<dbReference type="Gene3D" id="2.60.120.290">
    <property type="entry name" value="Spermadhesin, CUB domain"/>
    <property type="match status" value="1"/>
</dbReference>
<feature type="signal peptide" evidence="3">
    <location>
        <begin position="1"/>
        <end position="22"/>
    </location>
</feature>
<keyword evidence="1" id="KW-1015">Disulfide bond</keyword>
<dbReference type="Pfam" id="PF26080">
    <property type="entry name" value="CUB_animal"/>
    <property type="match status" value="1"/>
</dbReference>
<dbReference type="OrthoDB" id="2105077at2759"/>
<name>N6STG9_DENPD</name>
<evidence type="ECO:0000313" key="6">
    <source>
        <dbReference type="EnsemblMetazoa" id="XP_019770910.1"/>
    </source>
</evidence>
<organism evidence="5">
    <name type="scientific">Dendroctonus ponderosae</name>
    <name type="common">Mountain pine beetle</name>
    <dbReference type="NCBI Taxonomy" id="77166"/>
    <lineage>
        <taxon>Eukaryota</taxon>
        <taxon>Metazoa</taxon>
        <taxon>Ecdysozoa</taxon>
        <taxon>Arthropoda</taxon>
        <taxon>Hexapoda</taxon>
        <taxon>Insecta</taxon>
        <taxon>Pterygota</taxon>
        <taxon>Neoptera</taxon>
        <taxon>Endopterygota</taxon>
        <taxon>Coleoptera</taxon>
        <taxon>Polyphaga</taxon>
        <taxon>Cucujiformia</taxon>
        <taxon>Curculionidae</taxon>
        <taxon>Scolytinae</taxon>
        <taxon>Dendroctonus</taxon>
    </lineage>
</organism>
<dbReference type="HOGENOM" id="CLU_022631_2_0_1"/>
<evidence type="ECO:0000313" key="7">
    <source>
        <dbReference type="Proteomes" id="UP000019118"/>
    </source>
</evidence>
<gene>
    <name evidence="6" type="primary">109544925</name>
    <name evidence="5" type="ORF">YQE_12379</name>
</gene>
<reference evidence="6" key="2">
    <citation type="submission" date="2024-08" db="UniProtKB">
        <authorList>
            <consortium name="EnsemblMetazoa"/>
        </authorList>
    </citation>
    <scope>IDENTIFICATION</scope>
</reference>
<dbReference type="PROSITE" id="PS01180">
    <property type="entry name" value="CUB"/>
    <property type="match status" value="2"/>
</dbReference>
<dbReference type="SUPFAM" id="SSF49854">
    <property type="entry name" value="Spermadhesin, CUB domain"/>
    <property type="match status" value="1"/>
</dbReference>
<comment type="caution">
    <text evidence="2">Lacks conserved residue(s) required for the propagation of feature annotation.</text>
</comment>
<dbReference type="KEGG" id="dpa:109544925"/>
<dbReference type="AlphaFoldDB" id="N6STG9"/>
<evidence type="ECO:0000256" key="1">
    <source>
        <dbReference type="ARBA" id="ARBA00023157"/>
    </source>
</evidence>
<reference evidence="5 7" key="1">
    <citation type="journal article" date="2013" name="Genome Biol.">
        <title>Draft genome of the mountain pine beetle, Dendroctonus ponderosae Hopkins, a major forest pest.</title>
        <authorList>
            <person name="Keeling C.I."/>
            <person name="Yuen M.M."/>
            <person name="Liao N.Y."/>
            <person name="Docking T.R."/>
            <person name="Chan S.K."/>
            <person name="Taylor G.A."/>
            <person name="Palmquist D.L."/>
            <person name="Jackman S.D."/>
            <person name="Nguyen A."/>
            <person name="Li M."/>
            <person name="Henderson H."/>
            <person name="Janes J.K."/>
            <person name="Zhao Y."/>
            <person name="Pandoh P."/>
            <person name="Moore R."/>
            <person name="Sperling F.A."/>
            <person name="Huber D.P."/>
            <person name="Birol I."/>
            <person name="Jones S.J."/>
            <person name="Bohlmann J."/>
        </authorList>
    </citation>
    <scope>NUCLEOTIDE SEQUENCE</scope>
</reference>
<protein>
    <recommendedName>
        <fullName evidence="4">CUB domain-containing protein</fullName>
    </recommendedName>
</protein>
<evidence type="ECO:0000256" key="2">
    <source>
        <dbReference type="PROSITE-ProRule" id="PRU00059"/>
    </source>
</evidence>
<evidence type="ECO:0000256" key="3">
    <source>
        <dbReference type="SAM" id="SignalP"/>
    </source>
</evidence>
<dbReference type="EMBL" id="KB741280">
    <property type="protein sequence ID" value="ENN70979.1"/>
    <property type="molecule type" value="Genomic_DNA"/>
</dbReference>
<dbReference type="InterPro" id="IPR000859">
    <property type="entry name" value="CUB_dom"/>
</dbReference>